<proteinExistence type="predicted"/>
<dbReference type="AlphaFoldDB" id="A0A4V3EN80"/>
<evidence type="ECO:0000313" key="2">
    <source>
        <dbReference type="Proteomes" id="UP000295371"/>
    </source>
</evidence>
<organism evidence="1 2">
    <name type="scientific">Naumannella halotolerans</name>
    <dbReference type="NCBI Taxonomy" id="993414"/>
    <lineage>
        <taxon>Bacteria</taxon>
        <taxon>Bacillati</taxon>
        <taxon>Actinomycetota</taxon>
        <taxon>Actinomycetes</taxon>
        <taxon>Propionibacteriales</taxon>
        <taxon>Propionibacteriaceae</taxon>
        <taxon>Naumannella</taxon>
    </lineage>
</organism>
<dbReference type="EMBL" id="SOAW01000001">
    <property type="protein sequence ID" value="TDT32478.1"/>
    <property type="molecule type" value="Genomic_DNA"/>
</dbReference>
<protein>
    <submittedName>
        <fullName evidence="1">Uncharacterized protein</fullName>
    </submittedName>
</protein>
<evidence type="ECO:0000313" key="1">
    <source>
        <dbReference type="EMBL" id="TDT32478.1"/>
    </source>
</evidence>
<reference evidence="1 2" key="1">
    <citation type="submission" date="2019-03" db="EMBL/GenBank/DDBJ databases">
        <title>Genomic Encyclopedia of Archaeal and Bacterial Type Strains, Phase II (KMG-II): from individual species to whole genera.</title>
        <authorList>
            <person name="Goeker M."/>
        </authorList>
    </citation>
    <scope>NUCLEOTIDE SEQUENCE [LARGE SCALE GENOMIC DNA]</scope>
    <source>
        <strain evidence="1 2">DSM 24323</strain>
    </source>
</reference>
<sequence length="136" mass="14557">MLAEVPALNDPSEPFSYTVDGETIVARWDIGKANQLHPGEVGELNTEFAVVVSFDEAKGTWKSKDHENTSGWSAGGGGLSWGTSMSSGKSASKGFSVSFGGGDGPKVTTWDTKRMKEPLFAFLEVHGWTKKRGLFG</sequence>
<gene>
    <name evidence="1" type="ORF">CLV29_0055</name>
</gene>
<name>A0A4V3EN80_9ACTN</name>
<keyword evidence="2" id="KW-1185">Reference proteome</keyword>
<dbReference type="RefSeq" id="WP_166649078.1">
    <property type="nucleotide sequence ID" value="NZ_SOAW01000001.1"/>
</dbReference>
<dbReference type="Proteomes" id="UP000295371">
    <property type="component" value="Unassembled WGS sequence"/>
</dbReference>
<comment type="caution">
    <text evidence="1">The sequence shown here is derived from an EMBL/GenBank/DDBJ whole genome shotgun (WGS) entry which is preliminary data.</text>
</comment>
<accession>A0A4V3EN80</accession>